<proteinExistence type="predicted"/>
<feature type="transmembrane region" description="Helical" evidence="1">
    <location>
        <begin position="141"/>
        <end position="161"/>
    </location>
</feature>
<dbReference type="Proteomes" id="UP000470875">
    <property type="component" value="Unassembled WGS sequence"/>
</dbReference>
<gene>
    <name evidence="2" type="ORF">FYJ24_01300</name>
</gene>
<keyword evidence="1" id="KW-0472">Membrane</keyword>
<evidence type="ECO:0000313" key="3">
    <source>
        <dbReference type="Proteomes" id="UP000470875"/>
    </source>
</evidence>
<dbReference type="Pfam" id="PF12811">
    <property type="entry name" value="BaxI_1"/>
    <property type="match status" value="1"/>
</dbReference>
<keyword evidence="1" id="KW-0812">Transmembrane</keyword>
<feature type="transmembrane region" description="Helical" evidence="1">
    <location>
        <begin position="79"/>
        <end position="101"/>
    </location>
</feature>
<dbReference type="InterPro" id="IPR010539">
    <property type="entry name" value="BaxI_1-like"/>
</dbReference>
<feature type="transmembrane region" description="Helical" evidence="1">
    <location>
        <begin position="201"/>
        <end position="225"/>
    </location>
</feature>
<evidence type="ECO:0000256" key="1">
    <source>
        <dbReference type="SAM" id="Phobius"/>
    </source>
</evidence>
<name>A0A6N7VR28_9ACTO</name>
<dbReference type="PANTHER" id="PTHR41282">
    <property type="entry name" value="CONSERVED TRANSMEMBRANE PROTEIN-RELATED"/>
    <property type="match status" value="1"/>
</dbReference>
<organism evidence="2 3">
    <name type="scientific">Scrofimicrobium canadense</name>
    <dbReference type="NCBI Taxonomy" id="2652290"/>
    <lineage>
        <taxon>Bacteria</taxon>
        <taxon>Bacillati</taxon>
        <taxon>Actinomycetota</taxon>
        <taxon>Actinomycetes</taxon>
        <taxon>Actinomycetales</taxon>
        <taxon>Actinomycetaceae</taxon>
        <taxon>Scrofimicrobium</taxon>
    </lineage>
</organism>
<dbReference type="EMBL" id="VULO01000001">
    <property type="protein sequence ID" value="MSS83420.1"/>
    <property type="molecule type" value="Genomic_DNA"/>
</dbReference>
<sequence>MSNPIFNRLDKEWSAEAPVPNGADARYPYSAASGAAATAQAAKQTLPTYDAQAFEQLQQSYQGPSADAVDRGRMTYDDVIIKTGLSLGVLVIAAALSWMLTGADRIAGTISPLAMPLMLGGLLVGFVLAMVNIFSKQIRPALVLLYAAAEGVALGALSAVTEMMIPGVVIQAVLATVVVFGVTLLLFTSGKVRNSPKLMKFTLISLLGLIGSRLLIWLLSSFGIIGASGTADQITVFGIPLALFISVFAVFIGAVCLISDFDAAKVGVENGAPAKYAWSCAFGLMVTLVWLYVEILNILSYLNRN</sequence>
<feature type="transmembrane region" description="Helical" evidence="1">
    <location>
        <begin position="113"/>
        <end position="134"/>
    </location>
</feature>
<protein>
    <submittedName>
        <fullName evidence="2">Bax inhibitor-1/YccA family protein</fullName>
    </submittedName>
</protein>
<feature type="transmembrane region" description="Helical" evidence="1">
    <location>
        <begin position="237"/>
        <end position="259"/>
    </location>
</feature>
<keyword evidence="1" id="KW-1133">Transmembrane helix</keyword>
<reference evidence="2 3" key="1">
    <citation type="submission" date="2019-08" db="EMBL/GenBank/DDBJ databases">
        <title>In-depth cultivation of the pig gut microbiome towards novel bacterial diversity and tailored functional studies.</title>
        <authorList>
            <person name="Wylensek D."/>
            <person name="Hitch T.C.A."/>
            <person name="Clavel T."/>
        </authorList>
    </citation>
    <scope>NUCLEOTIDE SEQUENCE [LARGE SCALE GENOMIC DNA]</scope>
    <source>
        <strain evidence="2 3">WB03_NA08</strain>
    </source>
</reference>
<comment type="caution">
    <text evidence="2">The sequence shown here is derived from an EMBL/GenBank/DDBJ whole genome shotgun (WGS) entry which is preliminary data.</text>
</comment>
<dbReference type="PANTHER" id="PTHR41282:SF1">
    <property type="entry name" value="CONSERVED TRANSMEMBRANE PROTEIN-RELATED"/>
    <property type="match status" value="1"/>
</dbReference>
<dbReference type="PIRSF" id="PIRSF009160">
    <property type="entry name" value="UCP009160"/>
    <property type="match status" value="1"/>
</dbReference>
<feature type="transmembrane region" description="Helical" evidence="1">
    <location>
        <begin position="167"/>
        <end position="189"/>
    </location>
</feature>
<dbReference type="AlphaFoldDB" id="A0A6N7VR28"/>
<evidence type="ECO:0000313" key="2">
    <source>
        <dbReference type="EMBL" id="MSS83420.1"/>
    </source>
</evidence>
<feature type="transmembrane region" description="Helical" evidence="1">
    <location>
        <begin position="280"/>
        <end position="302"/>
    </location>
</feature>
<dbReference type="RefSeq" id="WP_318656421.1">
    <property type="nucleotide sequence ID" value="NZ_VULO01000001.1"/>
</dbReference>
<keyword evidence="3" id="KW-1185">Reference proteome</keyword>
<accession>A0A6N7VR28</accession>